<name>A0A1H9CVA7_9FLAO</name>
<gene>
    <name evidence="2" type="ORF">SAMN05444005_105102</name>
</gene>
<accession>A0A1H9CVA7</accession>
<protein>
    <submittedName>
        <fullName evidence="2">Uncharacterized protein</fullName>
    </submittedName>
</protein>
<keyword evidence="1" id="KW-0472">Membrane</keyword>
<dbReference type="STRING" id="1299341.SAMN05444005_105102"/>
<evidence type="ECO:0000256" key="1">
    <source>
        <dbReference type="SAM" id="Phobius"/>
    </source>
</evidence>
<organism evidence="2 3">
    <name type="scientific">Flavobacterium urocaniciphilum</name>
    <dbReference type="NCBI Taxonomy" id="1299341"/>
    <lineage>
        <taxon>Bacteria</taxon>
        <taxon>Pseudomonadati</taxon>
        <taxon>Bacteroidota</taxon>
        <taxon>Flavobacteriia</taxon>
        <taxon>Flavobacteriales</taxon>
        <taxon>Flavobacteriaceae</taxon>
        <taxon>Flavobacterium</taxon>
    </lineage>
</organism>
<dbReference type="EMBL" id="FOEI01000005">
    <property type="protein sequence ID" value="SEQ05114.1"/>
    <property type="molecule type" value="Genomic_DNA"/>
</dbReference>
<feature type="transmembrane region" description="Helical" evidence="1">
    <location>
        <begin position="124"/>
        <end position="143"/>
    </location>
</feature>
<dbReference type="RefSeq" id="WP_091468456.1">
    <property type="nucleotide sequence ID" value="NZ_FOEI01000005.1"/>
</dbReference>
<evidence type="ECO:0000313" key="2">
    <source>
        <dbReference type="EMBL" id="SEQ05114.1"/>
    </source>
</evidence>
<evidence type="ECO:0000313" key="3">
    <source>
        <dbReference type="Proteomes" id="UP000198648"/>
    </source>
</evidence>
<dbReference type="OrthoDB" id="1272140at2"/>
<keyword evidence="1" id="KW-1133">Transmembrane helix</keyword>
<proteinExistence type="predicted"/>
<sequence length="309" mass="36232">MTELEIFYQLKKSVLEQYQNSYPYFNGSWKSFSSQDILNLIDDIQLKTKQSVSEKWIYTHLKPETNEKLPRKDMLDILSVYVGKSGWDEFKFVDNAVVEKEEIKDVSNENSKKKLGIWPFNKQWMTILIVGIVLIGFLVWKFTSNEHQKIELQNSFTKDSISKEEVKAFIVEDSVEKPIDIQTSTLKLEKETKVVIKSPFYKQKEVTLSPNEPLSRIELNPNDYAMMLKAFMKSDIKDWQTRKEQLNKILSDNLEVMVMLQDNLGAEYFNKSEFSQKVIIPSASLKKLKIVELKQEKDNKISFLRLTEE</sequence>
<dbReference type="AlphaFoldDB" id="A0A1H9CVA7"/>
<reference evidence="2 3" key="1">
    <citation type="submission" date="2016-10" db="EMBL/GenBank/DDBJ databases">
        <authorList>
            <person name="de Groot N.N."/>
        </authorList>
    </citation>
    <scope>NUCLEOTIDE SEQUENCE [LARGE SCALE GENOMIC DNA]</scope>
    <source>
        <strain evidence="2 3">DSM 27078</strain>
    </source>
</reference>
<keyword evidence="1" id="KW-0812">Transmembrane</keyword>
<dbReference type="Proteomes" id="UP000198648">
    <property type="component" value="Unassembled WGS sequence"/>
</dbReference>
<keyword evidence="3" id="KW-1185">Reference proteome</keyword>